<keyword evidence="8" id="KW-1185">Reference proteome</keyword>
<dbReference type="Gene3D" id="3.40.50.150">
    <property type="entry name" value="Vaccinia Virus protein VP39"/>
    <property type="match status" value="1"/>
</dbReference>
<keyword evidence="2 5" id="KW-0808">Transferase</keyword>
<feature type="domain" description="SAM-dependent MTase RsmB/NOP-type" evidence="6">
    <location>
        <begin position="142"/>
        <end position="401"/>
    </location>
</feature>
<dbReference type="CDD" id="cd02440">
    <property type="entry name" value="AdoMet_MTases"/>
    <property type="match status" value="1"/>
</dbReference>
<dbReference type="PANTHER" id="PTHR22807:SF53">
    <property type="entry name" value="RIBOSOMAL RNA SMALL SUBUNIT METHYLTRANSFERASE B-RELATED"/>
    <property type="match status" value="1"/>
</dbReference>
<name>A0A923PK39_9BACT</name>
<dbReference type="SUPFAM" id="SSF53335">
    <property type="entry name" value="S-adenosyl-L-methionine-dependent methyltransferases"/>
    <property type="match status" value="1"/>
</dbReference>
<dbReference type="GO" id="GO:0008173">
    <property type="term" value="F:RNA methyltransferase activity"/>
    <property type="evidence" value="ECO:0007669"/>
    <property type="project" value="InterPro"/>
</dbReference>
<gene>
    <name evidence="7" type="ORF">H9S92_07620</name>
</gene>
<comment type="similarity">
    <text evidence="5">Belongs to the class I-like SAM-binding methyltransferase superfamily. RsmB/NOP family.</text>
</comment>
<comment type="caution">
    <text evidence="7">The sequence shown here is derived from an EMBL/GenBank/DDBJ whole genome shotgun (WGS) entry which is preliminary data.</text>
</comment>
<dbReference type="PRINTS" id="PR02008">
    <property type="entry name" value="RCMTFAMILY"/>
</dbReference>
<evidence type="ECO:0000313" key="7">
    <source>
        <dbReference type="EMBL" id="MBC6994025.1"/>
    </source>
</evidence>
<dbReference type="InterPro" id="IPR029063">
    <property type="entry name" value="SAM-dependent_MTases_sf"/>
</dbReference>
<evidence type="ECO:0000256" key="5">
    <source>
        <dbReference type="PROSITE-ProRule" id="PRU01023"/>
    </source>
</evidence>
<dbReference type="GO" id="GO:0003723">
    <property type="term" value="F:RNA binding"/>
    <property type="evidence" value="ECO:0007669"/>
    <property type="project" value="UniProtKB-UniRule"/>
</dbReference>
<evidence type="ECO:0000256" key="1">
    <source>
        <dbReference type="ARBA" id="ARBA00022603"/>
    </source>
</evidence>
<feature type="binding site" evidence="5">
    <location>
        <position position="299"/>
    </location>
    <ligand>
        <name>S-adenosyl-L-methionine</name>
        <dbReference type="ChEBI" id="CHEBI:59789"/>
    </ligand>
</feature>
<keyword evidence="3 5" id="KW-0949">S-adenosyl-L-methionine</keyword>
<dbReference type="GO" id="GO:0001510">
    <property type="term" value="P:RNA methylation"/>
    <property type="evidence" value="ECO:0007669"/>
    <property type="project" value="InterPro"/>
</dbReference>
<dbReference type="Proteomes" id="UP000650081">
    <property type="component" value="Unassembled WGS sequence"/>
</dbReference>
<evidence type="ECO:0000313" key="8">
    <source>
        <dbReference type="Proteomes" id="UP000650081"/>
    </source>
</evidence>
<dbReference type="InterPro" id="IPR049560">
    <property type="entry name" value="MeTrfase_RsmB-F_NOP2_cat"/>
</dbReference>
<dbReference type="RefSeq" id="WP_187466116.1">
    <property type="nucleotide sequence ID" value="NZ_JACSIT010000085.1"/>
</dbReference>
<dbReference type="Pfam" id="PF22458">
    <property type="entry name" value="RsmF-B_ferredox"/>
    <property type="match status" value="1"/>
</dbReference>
<dbReference type="PANTHER" id="PTHR22807">
    <property type="entry name" value="NOP2 YEAST -RELATED NOL1/NOP2/FMU SUN DOMAIN-CONTAINING"/>
    <property type="match status" value="1"/>
</dbReference>
<organism evidence="7 8">
    <name type="scientific">Neolewinella lacunae</name>
    <dbReference type="NCBI Taxonomy" id="1517758"/>
    <lineage>
        <taxon>Bacteria</taxon>
        <taxon>Pseudomonadati</taxon>
        <taxon>Bacteroidota</taxon>
        <taxon>Saprospiria</taxon>
        <taxon>Saprospirales</taxon>
        <taxon>Lewinellaceae</taxon>
        <taxon>Neolewinella</taxon>
    </lineage>
</organism>
<evidence type="ECO:0000259" key="6">
    <source>
        <dbReference type="PROSITE" id="PS51686"/>
    </source>
</evidence>
<dbReference type="AlphaFoldDB" id="A0A923PK39"/>
<evidence type="ECO:0000256" key="3">
    <source>
        <dbReference type="ARBA" id="ARBA00022691"/>
    </source>
</evidence>
<dbReference type="InterPro" id="IPR023267">
    <property type="entry name" value="RCMT"/>
</dbReference>
<proteinExistence type="inferred from homology"/>
<evidence type="ECO:0000256" key="2">
    <source>
        <dbReference type="ARBA" id="ARBA00022679"/>
    </source>
</evidence>
<dbReference type="EMBL" id="JACSIT010000085">
    <property type="protein sequence ID" value="MBC6994025.1"/>
    <property type="molecule type" value="Genomic_DNA"/>
</dbReference>
<sequence length="401" mass="44317">MDRLYPAHFEAIAEALGNIFTADAYADREIARVLKADKRRGSKDRAFIAEQTYEVVRNYRLLRHLAGGGKPKKREDFWRLIGIQLHLQGRELPAWREFGIIDAADIQAKLAAAQQDRALRESIPDWLDAVGEAQLGAQWTPTLAALNEQAPVVLRANRLKTTPAELSVALARENVVTTPIAADALLVTERQNLFTTKAFQQGLFEVQDFSSQQAAPSLEVSPGQTVIDACAGAGGKSLHLAALLENRGQLISLDIHGWKLEELKKRARRNGVSNLETRAITSSKVIKRLAGRADRVLLDVPCSGLGVLRRNPDAKWKLSQDFIDRVVIEQAEILSSYSRMVKPGGKLVYATCSILPRENDEQVAAFLGSPAGEGWTLEHQHTFLPQVEGYDGFFLARLVKG</sequence>
<reference evidence="7" key="1">
    <citation type="submission" date="2020-08" db="EMBL/GenBank/DDBJ databases">
        <title>Lewinella bacteria from marine environments.</title>
        <authorList>
            <person name="Zhong Y."/>
        </authorList>
    </citation>
    <scope>NUCLEOTIDE SEQUENCE</scope>
    <source>
        <strain evidence="7">KCTC 42187</strain>
    </source>
</reference>
<feature type="active site" description="Nucleophile" evidence="5">
    <location>
        <position position="352"/>
    </location>
</feature>
<dbReference type="Gene3D" id="3.30.70.1170">
    <property type="entry name" value="Sun protein, domain 3"/>
    <property type="match status" value="1"/>
</dbReference>
<dbReference type="InterPro" id="IPR054728">
    <property type="entry name" value="RsmB-like_ferredoxin"/>
</dbReference>
<dbReference type="Pfam" id="PF01189">
    <property type="entry name" value="Methyltr_RsmB-F"/>
    <property type="match status" value="1"/>
</dbReference>
<evidence type="ECO:0000256" key="4">
    <source>
        <dbReference type="ARBA" id="ARBA00022884"/>
    </source>
</evidence>
<feature type="binding site" evidence="5">
    <location>
        <position position="254"/>
    </location>
    <ligand>
        <name>S-adenosyl-L-methionine</name>
        <dbReference type="ChEBI" id="CHEBI:59789"/>
    </ligand>
</feature>
<comment type="caution">
    <text evidence="5">Lacks conserved residue(s) required for the propagation of feature annotation.</text>
</comment>
<protein>
    <submittedName>
        <fullName evidence="7">RsmB/NOP family class I SAM-dependent RNA methyltransferase</fullName>
    </submittedName>
</protein>
<keyword evidence="4 5" id="KW-0694">RNA-binding</keyword>
<dbReference type="PROSITE" id="PS51686">
    <property type="entry name" value="SAM_MT_RSMB_NOP"/>
    <property type="match status" value="1"/>
</dbReference>
<accession>A0A923PK39</accession>
<dbReference type="InterPro" id="IPR001678">
    <property type="entry name" value="MeTrfase_RsmB-F_NOP2_dom"/>
</dbReference>
<keyword evidence="1 5" id="KW-0489">Methyltransferase</keyword>